<dbReference type="NCBIfam" id="TIGR02712">
    <property type="entry name" value="urea_carbox"/>
    <property type="match status" value="1"/>
</dbReference>
<dbReference type="OrthoDB" id="9763189at2"/>
<dbReference type="SUPFAM" id="SSF56059">
    <property type="entry name" value="Glutathione synthetase ATP-binding domain-like"/>
    <property type="match status" value="1"/>
</dbReference>
<dbReference type="SUPFAM" id="SSF160467">
    <property type="entry name" value="PH0987 N-terminal domain-like"/>
    <property type="match status" value="1"/>
</dbReference>
<feature type="domain" description="ATP-grasp" evidence="15">
    <location>
        <begin position="120"/>
        <end position="317"/>
    </location>
</feature>
<dbReference type="NCBIfam" id="TIGR00724">
    <property type="entry name" value="urea_amlyse_rel"/>
    <property type="match status" value="1"/>
</dbReference>
<evidence type="ECO:0000256" key="8">
    <source>
        <dbReference type="ARBA" id="ARBA00022801"/>
    </source>
</evidence>
<evidence type="ECO:0000259" key="16">
    <source>
        <dbReference type="PROSITE" id="PS50979"/>
    </source>
</evidence>
<evidence type="ECO:0000313" key="18">
    <source>
        <dbReference type="Proteomes" id="UP000250744"/>
    </source>
</evidence>
<gene>
    <name evidence="17" type="primary">uca</name>
    <name evidence="17" type="ORF">DN062_16565</name>
</gene>
<dbReference type="GO" id="GO:0004075">
    <property type="term" value="F:biotin carboxylase activity"/>
    <property type="evidence" value="ECO:0007669"/>
    <property type="project" value="UniProtKB-EC"/>
</dbReference>
<dbReference type="PANTHER" id="PTHR18866:SF128">
    <property type="entry name" value="UREA AMIDOLYASE"/>
    <property type="match status" value="1"/>
</dbReference>
<dbReference type="SMART" id="SM00797">
    <property type="entry name" value="AHS2"/>
    <property type="match status" value="1"/>
</dbReference>
<evidence type="ECO:0000256" key="7">
    <source>
        <dbReference type="ARBA" id="ARBA00022741"/>
    </source>
</evidence>
<dbReference type="PROSITE" id="PS00867">
    <property type="entry name" value="CPSASE_2"/>
    <property type="match status" value="1"/>
</dbReference>
<evidence type="ECO:0000256" key="11">
    <source>
        <dbReference type="ARBA" id="ARBA00033786"/>
    </source>
</evidence>
<dbReference type="EMBL" id="QKRX01000017">
    <property type="protein sequence ID" value="RAU16743.1"/>
    <property type="molecule type" value="Genomic_DNA"/>
</dbReference>
<accession>A0A364NI57</accession>
<evidence type="ECO:0000256" key="9">
    <source>
        <dbReference type="ARBA" id="ARBA00022840"/>
    </source>
</evidence>
<dbReference type="Pfam" id="PF00364">
    <property type="entry name" value="Biotin_lipoyl"/>
    <property type="match status" value="1"/>
</dbReference>
<dbReference type="RefSeq" id="WP_112160410.1">
    <property type="nucleotide sequence ID" value="NZ_QKRX01000017.1"/>
</dbReference>
<dbReference type="InterPro" id="IPR016185">
    <property type="entry name" value="PreATP-grasp_dom_sf"/>
</dbReference>
<dbReference type="InterPro" id="IPR011053">
    <property type="entry name" value="Single_hybrid_motif"/>
</dbReference>
<dbReference type="PROSITE" id="PS50975">
    <property type="entry name" value="ATP_GRASP"/>
    <property type="match status" value="1"/>
</dbReference>
<evidence type="ECO:0000256" key="4">
    <source>
        <dbReference type="ARBA" id="ARBA00011750"/>
    </source>
</evidence>
<dbReference type="InterPro" id="IPR050856">
    <property type="entry name" value="Biotin_carboxylase_complex"/>
</dbReference>
<dbReference type="InterPro" id="IPR005481">
    <property type="entry name" value="BC-like_N"/>
</dbReference>
<dbReference type="Gene3D" id="3.30.470.20">
    <property type="entry name" value="ATP-grasp fold, B domain"/>
    <property type="match status" value="1"/>
</dbReference>
<dbReference type="Pfam" id="PF02785">
    <property type="entry name" value="Biotin_carb_C"/>
    <property type="match status" value="1"/>
</dbReference>
<comment type="caution">
    <text evidence="17">The sequence shown here is derived from an EMBL/GenBank/DDBJ whole genome shotgun (WGS) entry which is preliminary data.</text>
</comment>
<dbReference type="SUPFAM" id="SSF51246">
    <property type="entry name" value="Rudiment single hybrid motif"/>
    <property type="match status" value="1"/>
</dbReference>
<evidence type="ECO:0000256" key="3">
    <source>
        <dbReference type="ARBA" id="ARBA00004956"/>
    </source>
</evidence>
<dbReference type="InterPro" id="IPR005479">
    <property type="entry name" value="CPAse_ATP-bd"/>
</dbReference>
<dbReference type="Proteomes" id="UP000250744">
    <property type="component" value="Unassembled WGS sequence"/>
</dbReference>
<dbReference type="Gene3D" id="3.30.1360.40">
    <property type="match status" value="1"/>
</dbReference>
<dbReference type="CDD" id="cd06850">
    <property type="entry name" value="biotinyl_domain"/>
    <property type="match status" value="1"/>
</dbReference>
<dbReference type="PROSITE" id="PS00866">
    <property type="entry name" value="CPSASE_1"/>
    <property type="match status" value="1"/>
</dbReference>
<comment type="function">
    <text evidence="2">This protein is a component of the acetyl coenzyme A carboxylase complex; first, biotin carboxylase catalyzes the carboxylation of the carrier protein and then the transcarboxylase transfers the carboxyl group to form malonyl-CoA.</text>
</comment>
<dbReference type="PANTHER" id="PTHR18866">
    <property type="entry name" value="CARBOXYLASE:PYRUVATE/ACETYL-COA/PROPIONYL-COA CARBOXYLASE"/>
    <property type="match status" value="1"/>
</dbReference>
<keyword evidence="7 13" id="KW-0547">Nucleotide-binding</keyword>
<name>A0A364NI57_9GAMM</name>
<dbReference type="SUPFAM" id="SSF52440">
    <property type="entry name" value="PreATP-grasp domain"/>
    <property type="match status" value="1"/>
</dbReference>
<keyword evidence="6" id="KW-0436">Ligase</keyword>
<evidence type="ECO:0000256" key="2">
    <source>
        <dbReference type="ARBA" id="ARBA00003761"/>
    </source>
</evidence>
<dbReference type="Gene3D" id="2.40.50.100">
    <property type="match status" value="1"/>
</dbReference>
<dbReference type="SUPFAM" id="SSF51230">
    <property type="entry name" value="Single hybrid motif"/>
    <property type="match status" value="1"/>
</dbReference>
<dbReference type="SUPFAM" id="SSF50891">
    <property type="entry name" value="Cyclophilin-like"/>
    <property type="match status" value="2"/>
</dbReference>
<evidence type="ECO:0000313" key="17">
    <source>
        <dbReference type="EMBL" id="RAU16743.1"/>
    </source>
</evidence>
<dbReference type="InterPro" id="IPR014084">
    <property type="entry name" value="Urea_COase"/>
</dbReference>
<dbReference type="SMART" id="SM00878">
    <property type="entry name" value="Biotin_carb_C"/>
    <property type="match status" value="1"/>
</dbReference>
<evidence type="ECO:0000256" key="1">
    <source>
        <dbReference type="ARBA" id="ARBA00001953"/>
    </source>
</evidence>
<dbReference type="PROSITE" id="PS50968">
    <property type="entry name" value="BIOTINYL_LIPOYL"/>
    <property type="match status" value="1"/>
</dbReference>
<evidence type="ECO:0000256" key="10">
    <source>
        <dbReference type="ARBA" id="ARBA00023267"/>
    </source>
</evidence>
<reference evidence="17 18" key="1">
    <citation type="submission" date="2018-06" db="EMBL/GenBank/DDBJ databases">
        <title>Nitrincola tibetense sp. nov., isolated from Lake XuguoCo on Tibetan Plateau.</title>
        <authorList>
            <person name="Xing P."/>
        </authorList>
    </citation>
    <scope>NUCLEOTIDE SEQUENCE [LARGE SCALE GENOMIC DNA]</scope>
    <source>
        <strain evidence="18">xg18</strain>
    </source>
</reference>
<keyword evidence="18" id="KW-1185">Reference proteome</keyword>
<dbReference type="GO" id="GO:0016787">
    <property type="term" value="F:hydrolase activity"/>
    <property type="evidence" value="ECO:0007669"/>
    <property type="project" value="UniProtKB-KW"/>
</dbReference>
<dbReference type="InterPro" id="IPR005482">
    <property type="entry name" value="Biotin_COase_C"/>
</dbReference>
<protein>
    <recommendedName>
        <fullName evidence="5">Biotin carboxylase</fullName>
    </recommendedName>
    <alternativeName>
        <fullName evidence="11">Acetyl-coenzyme A carboxylase biotin carboxylase subunit A</fullName>
    </alternativeName>
</protein>
<evidence type="ECO:0000256" key="6">
    <source>
        <dbReference type="ARBA" id="ARBA00022598"/>
    </source>
</evidence>
<dbReference type="Pfam" id="PF02682">
    <property type="entry name" value="CT_C_D"/>
    <property type="match status" value="1"/>
</dbReference>
<evidence type="ECO:0000256" key="13">
    <source>
        <dbReference type="PROSITE-ProRule" id="PRU00409"/>
    </source>
</evidence>
<comment type="pathway">
    <text evidence="3">Lipid metabolism; malonyl-CoA biosynthesis; malonyl-CoA from acetyl-CoA: step 1/1.</text>
</comment>
<dbReference type="Pfam" id="PF02626">
    <property type="entry name" value="CT_A_B"/>
    <property type="match status" value="1"/>
</dbReference>
<dbReference type="AlphaFoldDB" id="A0A364NI57"/>
<dbReference type="InterPro" id="IPR000089">
    <property type="entry name" value="Biotin_lipoyl"/>
</dbReference>
<dbReference type="InterPro" id="IPR003833">
    <property type="entry name" value="CT_C_D"/>
</dbReference>
<keyword evidence="8" id="KW-0378">Hydrolase</keyword>
<dbReference type="InterPro" id="IPR029000">
    <property type="entry name" value="Cyclophilin-like_dom_sf"/>
</dbReference>
<evidence type="ECO:0000256" key="12">
    <source>
        <dbReference type="ARBA" id="ARBA00048600"/>
    </source>
</evidence>
<dbReference type="PROSITE" id="PS50979">
    <property type="entry name" value="BC"/>
    <property type="match status" value="1"/>
</dbReference>
<dbReference type="Pfam" id="PF00289">
    <property type="entry name" value="Biotin_carb_N"/>
    <property type="match status" value="1"/>
</dbReference>
<dbReference type="GO" id="GO:0005524">
    <property type="term" value="F:ATP binding"/>
    <property type="evidence" value="ECO:0007669"/>
    <property type="project" value="UniProtKB-UniRule"/>
</dbReference>
<dbReference type="InterPro" id="IPR003778">
    <property type="entry name" value="CT_A_B"/>
</dbReference>
<feature type="domain" description="Lipoyl-binding" evidence="14">
    <location>
        <begin position="1122"/>
        <end position="1197"/>
    </location>
</feature>
<dbReference type="Pfam" id="PF02786">
    <property type="entry name" value="CPSase_L_D2"/>
    <property type="match status" value="1"/>
</dbReference>
<dbReference type="InterPro" id="IPR011764">
    <property type="entry name" value="Biotin_carboxylation_dom"/>
</dbReference>
<sequence length="1201" mass="133031">MFSKVLIANRGAIATRILRTLKKLNITSVAVYAECDAKSLHVSLADEAYSLGEGNAAATYLNTDKLLQICKASGAQAIHPGYGFLSENTEFVKLCEHEGIVFIGPTPEQIQCFGLKHEARRLALAACVPLLPGSELLTDVNHACEEANRIGYPVMLKSTAGGGGIGMQLCYTQETLQEAFDKVKRLGANNFSDDGVFLEKFVQHARHIEVQVFGDAKGTAIAIGERDCSSQRRNQKVVEECPAPHLSDATRQALYNTAESLLASVNYRNAGTVEFIYDTETQDFYFLEVNTRLQVEHGVTEAVYGIDLVEWMLRQASGEAFDLQQAASQLKASGHAVQVRLYAEDPYLQFKPCAGFLSEVFFPEGEGIRIDHWIESGMEIPPYFDPMLAKVIVHDTSREAALAKLNRVLHEIKLYGSETNLAYLRALTADAQLQAGRVTTQYLNHFTHQCQRIDVLHAGTQTTLQDFPGRQGYWHVGIPPSGPFDSYSFRLGNRLLNNPESAVGLEITLQGPSLVFSAPTQVVITGADVEVKRNNQLVALWEVINLEAGDTLNIGRIATGARCYLCVRGGIQCPDYLGSASTFTLGQFGGHNGRALQVGDVLALSADVTPIETPASLAKTLKPQIQSTWDLRVIYGPQGAPDFFTPDDIQTFFANEWEVHYNSSRTGVRLIGPKPQWARRDGGEAGLHPSNIHDNAYAFGAVDFTGDMPVILGPDGPSLGGFVSPATVITADLWKLGQLRSGDKVRFIPIALADAVSLEALQTTTITSLTPPPPQEIATYLPETAIFAKLPSEHLKDELVIRLAGDHFMLVEYGEQHLDLGLRFKVHALMQWLYDQQLDGLRELTPGVRSLQIHYDAQVMSAAQLVEHLKRGEEQLRGRLNTLKVPSRIVHLPLSWNDDACQLAIDKYSQSVRKNAPWCPSNLEFIRRINGLPSIEAVKDIVFSASYLVMGLGDVYLGAPLATPIDPRHRLVTTKYNPARTWTAENSVGIGGAYLCIYGMEGPGGYQFVGRTLQMWNRYRKTAEFQSPWLLRFFDQIRFYEVSADELIKIRRDFPQGHYPLTIEEREFSLADYQAWIESEAEAIATFNQQREAAFEAELSHWHATDQFDFHSEETTTPHEEHAWPEDSLIADSPVSGSVWEIKVDIGDRVQPGQLLVILESMKMEIPIFAQEAGEVTQLLIKSGTRVRPGQALVVMQSIVC</sequence>
<evidence type="ECO:0000256" key="5">
    <source>
        <dbReference type="ARBA" id="ARBA00017242"/>
    </source>
</evidence>
<dbReference type="Gene3D" id="2.40.100.10">
    <property type="entry name" value="Cyclophilin-like"/>
    <property type="match status" value="2"/>
</dbReference>
<dbReference type="FunFam" id="3.40.50.20:FF:000010">
    <property type="entry name" value="Propionyl-CoA carboxylase subunit alpha"/>
    <property type="match status" value="1"/>
</dbReference>
<keyword evidence="10" id="KW-0092">Biotin</keyword>
<proteinExistence type="predicted"/>
<dbReference type="GO" id="GO:0046872">
    <property type="term" value="F:metal ion binding"/>
    <property type="evidence" value="ECO:0007669"/>
    <property type="project" value="InterPro"/>
</dbReference>
<organism evidence="17 18">
    <name type="scientific">Nitrincola tibetensis</name>
    <dbReference type="NCBI Taxonomy" id="2219697"/>
    <lineage>
        <taxon>Bacteria</taxon>
        <taxon>Pseudomonadati</taxon>
        <taxon>Pseudomonadota</taxon>
        <taxon>Gammaproteobacteria</taxon>
        <taxon>Oceanospirillales</taxon>
        <taxon>Oceanospirillaceae</taxon>
        <taxon>Nitrincola</taxon>
    </lineage>
</organism>
<evidence type="ECO:0000259" key="14">
    <source>
        <dbReference type="PROSITE" id="PS50968"/>
    </source>
</evidence>
<keyword evidence="9 13" id="KW-0067">ATP-binding</keyword>
<dbReference type="SMART" id="SM00796">
    <property type="entry name" value="AHS1"/>
    <property type="match status" value="1"/>
</dbReference>
<dbReference type="InterPro" id="IPR011761">
    <property type="entry name" value="ATP-grasp"/>
</dbReference>
<comment type="catalytic activity">
    <reaction evidence="12">
        <text>N(6)-biotinyl-L-lysyl-[protein] + hydrogencarbonate + ATP = N(6)-carboxybiotinyl-L-lysyl-[protein] + ADP + phosphate + H(+)</text>
        <dbReference type="Rhea" id="RHEA:13501"/>
        <dbReference type="Rhea" id="RHEA-COMP:10505"/>
        <dbReference type="Rhea" id="RHEA-COMP:10506"/>
        <dbReference type="ChEBI" id="CHEBI:15378"/>
        <dbReference type="ChEBI" id="CHEBI:17544"/>
        <dbReference type="ChEBI" id="CHEBI:30616"/>
        <dbReference type="ChEBI" id="CHEBI:43474"/>
        <dbReference type="ChEBI" id="CHEBI:83144"/>
        <dbReference type="ChEBI" id="CHEBI:83145"/>
        <dbReference type="ChEBI" id="CHEBI:456216"/>
        <dbReference type="EC" id="6.3.4.14"/>
    </reaction>
</comment>
<comment type="subunit">
    <text evidence="4">Acetyl-CoA carboxylase is a heterohexamer of biotin carboxyl carrier protein, biotin carboxylase and the two subunits of carboxyl transferase in a 2:2 complex.</text>
</comment>
<feature type="domain" description="Biotin carboxylation" evidence="16">
    <location>
        <begin position="1"/>
        <end position="448"/>
    </location>
</feature>
<comment type="cofactor">
    <cofactor evidence="1">
        <name>biotin</name>
        <dbReference type="ChEBI" id="CHEBI:57586"/>
    </cofactor>
</comment>
<evidence type="ECO:0000259" key="15">
    <source>
        <dbReference type="PROSITE" id="PS50975"/>
    </source>
</evidence>
<dbReference type="InterPro" id="IPR011054">
    <property type="entry name" value="Rudment_hybrid_motif"/>
</dbReference>